<evidence type="ECO:0000313" key="5">
    <source>
        <dbReference type="EMBL" id="RGD73459.1"/>
    </source>
</evidence>
<dbReference type="GO" id="GO:0006020">
    <property type="term" value="P:inositol metabolic process"/>
    <property type="evidence" value="ECO:0007669"/>
    <property type="project" value="TreeGrafter"/>
</dbReference>
<keyword evidence="3 4" id="KW-0460">Magnesium</keyword>
<evidence type="ECO:0000256" key="3">
    <source>
        <dbReference type="ARBA" id="ARBA00022842"/>
    </source>
</evidence>
<dbReference type="CDD" id="cd01637">
    <property type="entry name" value="IMPase_like"/>
    <property type="match status" value="1"/>
</dbReference>
<organism evidence="5 6">
    <name type="scientific">Faecalicoccus pleomorphus</name>
    <dbReference type="NCBI Taxonomy" id="1323"/>
    <lineage>
        <taxon>Bacteria</taxon>
        <taxon>Bacillati</taxon>
        <taxon>Bacillota</taxon>
        <taxon>Erysipelotrichia</taxon>
        <taxon>Erysipelotrichales</taxon>
        <taxon>Erysipelotrichaceae</taxon>
        <taxon>Faecalicoccus</taxon>
    </lineage>
</organism>
<evidence type="ECO:0000256" key="4">
    <source>
        <dbReference type="PIRSR" id="PIRSR600760-2"/>
    </source>
</evidence>
<gene>
    <name evidence="5" type="ORF">DXC78_11375</name>
</gene>
<feature type="binding site" evidence="4">
    <location>
        <position position="122"/>
    </location>
    <ligand>
        <name>Mg(2+)</name>
        <dbReference type="ChEBI" id="CHEBI:18420"/>
        <label>1</label>
        <note>catalytic</note>
    </ligand>
</feature>
<dbReference type="PANTHER" id="PTHR20854">
    <property type="entry name" value="INOSITOL MONOPHOSPHATASE"/>
    <property type="match status" value="1"/>
</dbReference>
<dbReference type="PRINTS" id="PR00377">
    <property type="entry name" value="IMPHPHTASES"/>
</dbReference>
<reference evidence="5 6" key="1">
    <citation type="submission" date="2018-08" db="EMBL/GenBank/DDBJ databases">
        <title>A genome reference for cultivated species of the human gut microbiota.</title>
        <authorList>
            <person name="Zou Y."/>
            <person name="Xue W."/>
            <person name="Luo G."/>
        </authorList>
    </citation>
    <scope>NUCLEOTIDE SEQUENCE [LARGE SCALE GENOMIC DNA]</scope>
    <source>
        <strain evidence="5 6">TF08-11</strain>
    </source>
</reference>
<keyword evidence="1 4" id="KW-0479">Metal-binding</keyword>
<dbReference type="GO" id="GO:0008934">
    <property type="term" value="F:inositol monophosphate 1-phosphatase activity"/>
    <property type="evidence" value="ECO:0007669"/>
    <property type="project" value="TreeGrafter"/>
</dbReference>
<comment type="caution">
    <text evidence="5">The sequence shown here is derived from an EMBL/GenBank/DDBJ whole genome shotgun (WGS) entry which is preliminary data.</text>
</comment>
<name>A0A3E3DWW5_9FIRM</name>
<feature type="binding site" evidence="4">
    <location>
        <position position="245"/>
    </location>
    <ligand>
        <name>Mg(2+)</name>
        <dbReference type="ChEBI" id="CHEBI:18420"/>
        <label>1</label>
        <note>catalytic</note>
    </ligand>
</feature>
<proteinExistence type="predicted"/>
<feature type="binding site" evidence="4">
    <location>
        <position position="124"/>
    </location>
    <ligand>
        <name>Mg(2+)</name>
        <dbReference type="ChEBI" id="CHEBI:18420"/>
        <label>1</label>
        <note>catalytic</note>
    </ligand>
</feature>
<comment type="cofactor">
    <cofactor evidence="4">
        <name>Mg(2+)</name>
        <dbReference type="ChEBI" id="CHEBI:18420"/>
    </cofactor>
</comment>
<dbReference type="Gene3D" id="3.40.190.80">
    <property type="match status" value="1"/>
</dbReference>
<dbReference type="PANTHER" id="PTHR20854:SF4">
    <property type="entry name" value="INOSITOL-1-MONOPHOSPHATASE-RELATED"/>
    <property type="match status" value="1"/>
</dbReference>
<dbReference type="STRING" id="1123313.GCA_000420345_01282"/>
<dbReference type="Proteomes" id="UP000260721">
    <property type="component" value="Unassembled WGS sequence"/>
</dbReference>
<dbReference type="EMBL" id="QUSK01000031">
    <property type="protein sequence ID" value="RGD73459.1"/>
    <property type="molecule type" value="Genomic_DNA"/>
</dbReference>
<dbReference type="SUPFAM" id="SSF56655">
    <property type="entry name" value="Carbohydrate phosphatase"/>
    <property type="match status" value="1"/>
</dbReference>
<feature type="binding site" evidence="4">
    <location>
        <position position="108"/>
    </location>
    <ligand>
        <name>Mg(2+)</name>
        <dbReference type="ChEBI" id="CHEBI:18420"/>
        <label>1</label>
        <note>catalytic</note>
    </ligand>
</feature>
<dbReference type="Gene3D" id="3.30.540.10">
    <property type="entry name" value="Fructose-1,6-Bisphosphatase, subunit A, domain 1"/>
    <property type="match status" value="1"/>
</dbReference>
<accession>A0A3E3DWW5</accession>
<evidence type="ECO:0000256" key="2">
    <source>
        <dbReference type="ARBA" id="ARBA00022801"/>
    </source>
</evidence>
<protein>
    <submittedName>
        <fullName evidence="5">Inositol monophosphatase family protein</fullName>
    </submittedName>
</protein>
<dbReference type="AlphaFoldDB" id="A0A3E3DWW5"/>
<dbReference type="PROSITE" id="PS00629">
    <property type="entry name" value="IMP_1"/>
    <property type="match status" value="1"/>
</dbReference>
<feature type="binding site" evidence="4">
    <location>
        <position position="125"/>
    </location>
    <ligand>
        <name>Mg(2+)</name>
        <dbReference type="ChEBI" id="CHEBI:18420"/>
        <label>1</label>
        <note>catalytic</note>
    </ligand>
</feature>
<evidence type="ECO:0000313" key="6">
    <source>
        <dbReference type="Proteomes" id="UP000260721"/>
    </source>
</evidence>
<dbReference type="Pfam" id="PF00459">
    <property type="entry name" value="Inositol_P"/>
    <property type="match status" value="1"/>
</dbReference>
<dbReference type="GO" id="GO:0046872">
    <property type="term" value="F:metal ion binding"/>
    <property type="evidence" value="ECO:0007669"/>
    <property type="project" value="UniProtKB-KW"/>
</dbReference>
<dbReference type="InterPro" id="IPR020583">
    <property type="entry name" value="Inositol_monoP_metal-BS"/>
</dbReference>
<evidence type="ECO:0000256" key="1">
    <source>
        <dbReference type="ARBA" id="ARBA00022723"/>
    </source>
</evidence>
<dbReference type="InterPro" id="IPR000760">
    <property type="entry name" value="Inositol_monophosphatase-like"/>
</dbReference>
<dbReference type="GO" id="GO:0007165">
    <property type="term" value="P:signal transduction"/>
    <property type="evidence" value="ECO:0007669"/>
    <property type="project" value="TreeGrafter"/>
</dbReference>
<keyword evidence="2" id="KW-0378">Hydrolase</keyword>
<sequence length="290" mass="33172">MRFSNVIAASFLNLFISSSYHITGKDCVKNKYLDYNVHKETNVMDTKEIRELLQKVREIGEPLKQDKELQVQSKNGIQDLVTDMDKNTEKKLREVLQTFTPGCTFIGEEGNQVISDSMWIIDPIDGTTNFINAQEGYAICLAYVKDKQPILGIVYDVAEDTMYWAYKGKGAFINNEKVEKELPKRPLSQCVWEASLNTLLVFPKLIDLFQQTRGHRSRGCCSLSVISTALGKTDFYLTEQAKCWDYAAADVFLKECQGISWCKKDYFSCEPNLYIAAHTQEVIETIKEYL</sequence>